<evidence type="ECO:0000313" key="1">
    <source>
        <dbReference type="EMBL" id="KAF2658870.1"/>
    </source>
</evidence>
<proteinExistence type="predicted"/>
<protein>
    <submittedName>
        <fullName evidence="1">Uncharacterized protein</fullName>
    </submittedName>
</protein>
<dbReference type="Proteomes" id="UP000799324">
    <property type="component" value="Unassembled WGS sequence"/>
</dbReference>
<keyword evidence="2" id="KW-1185">Reference proteome</keyword>
<dbReference type="EMBL" id="MU004311">
    <property type="protein sequence ID" value="KAF2658870.1"/>
    <property type="molecule type" value="Genomic_DNA"/>
</dbReference>
<reference evidence="1" key="1">
    <citation type="journal article" date="2020" name="Stud. Mycol.">
        <title>101 Dothideomycetes genomes: a test case for predicting lifestyles and emergence of pathogens.</title>
        <authorList>
            <person name="Haridas S."/>
            <person name="Albert R."/>
            <person name="Binder M."/>
            <person name="Bloem J."/>
            <person name="Labutti K."/>
            <person name="Salamov A."/>
            <person name="Andreopoulos B."/>
            <person name="Baker S."/>
            <person name="Barry K."/>
            <person name="Bills G."/>
            <person name="Bluhm B."/>
            <person name="Cannon C."/>
            <person name="Castanera R."/>
            <person name="Culley D."/>
            <person name="Daum C."/>
            <person name="Ezra D."/>
            <person name="Gonzalez J."/>
            <person name="Henrissat B."/>
            <person name="Kuo A."/>
            <person name="Liang C."/>
            <person name="Lipzen A."/>
            <person name="Lutzoni F."/>
            <person name="Magnuson J."/>
            <person name="Mondo S."/>
            <person name="Nolan M."/>
            <person name="Ohm R."/>
            <person name="Pangilinan J."/>
            <person name="Park H.-J."/>
            <person name="Ramirez L."/>
            <person name="Alfaro M."/>
            <person name="Sun H."/>
            <person name="Tritt A."/>
            <person name="Yoshinaga Y."/>
            <person name="Zwiers L.-H."/>
            <person name="Turgeon B."/>
            <person name="Goodwin S."/>
            <person name="Spatafora J."/>
            <person name="Crous P."/>
            <person name="Grigoriev I."/>
        </authorList>
    </citation>
    <scope>NUCLEOTIDE SEQUENCE</scope>
    <source>
        <strain evidence="1">CBS 122681</strain>
    </source>
</reference>
<accession>A0A6A6TG46</accession>
<dbReference type="PANTHER" id="PTHR41390">
    <property type="entry name" value="CHROMOSOME 7, WHOLE GENOME SHOTGUN SEQUENCE"/>
    <property type="match status" value="1"/>
</dbReference>
<dbReference type="PANTHER" id="PTHR41390:SF1">
    <property type="entry name" value="NADH-UBIQUINONE OXIDOREDUCTASE 213 KDA SUBUNIT"/>
    <property type="match status" value="1"/>
</dbReference>
<dbReference type="OrthoDB" id="5565730at2759"/>
<dbReference type="AlphaFoldDB" id="A0A6A6TG46"/>
<sequence length="286" mass="31954">MESMGEHTVLRPAAHGSNTKAEIKDISLLGTRVFNDRGMTNRPDPNAVFHPLEVARRAAQVGGAAAIPGTIIGSLYGTIRTSTPLLFSVISGLQWFAIGSTYWTIRTSILNRDGLSNYFRYTRGIPLRARTDQHPTKSEKVTASSVSGSVTGAVLGLVFRGPKNVIPGTIMFGLCGFGGQHLYEYLDSRNTRAVRRQMEIQERVESGVKEEVKDNWVQRAAKSKWSPMSVLTDEQYEEMMKEKILSVEVQIALIDDRIEGMRVKQRELEKSQAEEQVQERNAEVKR</sequence>
<gene>
    <name evidence="1" type="ORF">K491DRAFT_689715</name>
</gene>
<organism evidence="1 2">
    <name type="scientific">Lophiostoma macrostomum CBS 122681</name>
    <dbReference type="NCBI Taxonomy" id="1314788"/>
    <lineage>
        <taxon>Eukaryota</taxon>
        <taxon>Fungi</taxon>
        <taxon>Dikarya</taxon>
        <taxon>Ascomycota</taxon>
        <taxon>Pezizomycotina</taxon>
        <taxon>Dothideomycetes</taxon>
        <taxon>Pleosporomycetidae</taxon>
        <taxon>Pleosporales</taxon>
        <taxon>Lophiostomataceae</taxon>
        <taxon>Lophiostoma</taxon>
    </lineage>
</organism>
<name>A0A6A6TG46_9PLEO</name>
<evidence type="ECO:0000313" key="2">
    <source>
        <dbReference type="Proteomes" id="UP000799324"/>
    </source>
</evidence>